<evidence type="ECO:0000256" key="3">
    <source>
        <dbReference type="ARBA" id="ARBA00004319"/>
    </source>
</evidence>
<evidence type="ECO:0000256" key="4">
    <source>
        <dbReference type="ARBA" id="ARBA00006511"/>
    </source>
</evidence>
<evidence type="ECO:0000256" key="5">
    <source>
        <dbReference type="ARBA" id="ARBA00012269"/>
    </source>
</evidence>
<evidence type="ECO:0000256" key="1">
    <source>
        <dbReference type="ARBA" id="ARBA00001961"/>
    </source>
</evidence>
<keyword evidence="8" id="KW-0847">Vitamin C</keyword>
<dbReference type="Gene3D" id="2.60.120.620">
    <property type="entry name" value="q2cbj1_9rhob like domain"/>
    <property type="match status" value="1"/>
</dbReference>
<keyword evidence="7" id="KW-0256">Endoplasmic reticulum</keyword>
<name>A0A6P4EAP2_DRORH</name>
<evidence type="ECO:0000256" key="2">
    <source>
        <dbReference type="ARBA" id="ARBA00002035"/>
    </source>
</evidence>
<dbReference type="InterPro" id="IPR044862">
    <property type="entry name" value="Pro_4_hyd_alph_FE2OG_OXY"/>
</dbReference>
<dbReference type="Gene3D" id="6.10.140.1460">
    <property type="match status" value="1"/>
</dbReference>
<dbReference type="Gene3D" id="1.25.40.10">
    <property type="entry name" value="Tetratricopeptide repeat domain"/>
    <property type="match status" value="1"/>
</dbReference>
<dbReference type="GO" id="GO:0005788">
    <property type="term" value="C:endoplasmic reticulum lumen"/>
    <property type="evidence" value="ECO:0007669"/>
    <property type="project" value="UniProtKB-SubCell"/>
</dbReference>
<keyword evidence="6" id="KW-0479">Metal-binding</keyword>
<dbReference type="InterPro" id="IPR011990">
    <property type="entry name" value="TPR-like_helical_dom_sf"/>
</dbReference>
<evidence type="ECO:0000256" key="10">
    <source>
        <dbReference type="ARBA" id="ARBA00023002"/>
    </source>
</evidence>
<keyword evidence="11" id="KW-0408">Iron</keyword>
<evidence type="ECO:0000256" key="6">
    <source>
        <dbReference type="ARBA" id="ARBA00022723"/>
    </source>
</evidence>
<gene>
    <name evidence="14" type="primary">LOC108041654</name>
</gene>
<evidence type="ECO:0000259" key="13">
    <source>
        <dbReference type="PROSITE" id="PS51471"/>
    </source>
</evidence>
<comment type="subcellular location">
    <subcellularLocation>
        <location evidence="3">Endoplasmic reticulum lumen</location>
    </subcellularLocation>
</comment>
<dbReference type="GO" id="GO:0004656">
    <property type="term" value="F:procollagen-proline 4-dioxygenase activity"/>
    <property type="evidence" value="ECO:0007669"/>
    <property type="project" value="UniProtKB-EC"/>
</dbReference>
<dbReference type="GO" id="GO:0005506">
    <property type="term" value="F:iron ion binding"/>
    <property type="evidence" value="ECO:0007669"/>
    <property type="project" value="InterPro"/>
</dbReference>
<sequence length="497" mass="58492">MLPLLSLKEKAVRILQNYAEDLRKRLSYIKLAINELENLLKTNHSSNSFYTFKLTRQLYFDWQKWLDFLKEKHGFEETANLQNLRDNLPTKIDYNEALYGMYRLQSTYRLDPAEMSIGLLRGKQYRCKKFGVLEYLMMGSVYYLDEKFQGAERWFNLALANYNNDPNSKKFDIFGLSNEFILKLLMKAAQSSGRYKTALDYVYKAQNLNQSQTFWQQQIPRLKKLSSIPEVLKPEKPNQFLFKPACRMEYPAKKYLRCHLLHYSPFLQLAPIKMEELNLDPPINIYHNLIHNEEIVLLKTLSNPHLKRSMFFTSANEVIEDFSNLRTCKTMRLKDNAHHNLMKNLNQRVMDATGLDVKDSEELQISNYGIGGHLYEHQDSAQSTNSSFWKYGNRIITALYYLSDVEQGGETVFPYLDLRVHTQKGSLLVWYNLLLNGTSDWRVTHVSCPILKGDKWIATKWLRENAQMFIRPCPLKIKPPQEYNAKIIDKMFMNENL</sequence>
<evidence type="ECO:0000256" key="8">
    <source>
        <dbReference type="ARBA" id="ARBA00022896"/>
    </source>
</evidence>
<dbReference type="Pfam" id="PF08336">
    <property type="entry name" value="P4Ha_N"/>
    <property type="match status" value="1"/>
</dbReference>
<keyword evidence="12" id="KW-0325">Glycoprotein</keyword>
<dbReference type="AlphaFoldDB" id="A0A6P4EAP2"/>
<comment type="cofactor">
    <cofactor evidence="1">
        <name>L-ascorbate</name>
        <dbReference type="ChEBI" id="CHEBI:38290"/>
    </cofactor>
</comment>
<dbReference type="GeneID" id="108041654"/>
<evidence type="ECO:0000313" key="14">
    <source>
        <dbReference type="RefSeq" id="XP_016975120.1"/>
    </source>
</evidence>
<dbReference type="PANTHER" id="PTHR10869:SF244">
    <property type="entry name" value="PROLYL 4-HYDROXYLASE SUBUNIT ALPHA-2"/>
    <property type="match status" value="1"/>
</dbReference>
<dbReference type="OrthoDB" id="420380at2759"/>
<comment type="similarity">
    <text evidence="4">Belongs to the P4HA family.</text>
</comment>
<evidence type="ECO:0000256" key="9">
    <source>
        <dbReference type="ARBA" id="ARBA00022964"/>
    </source>
</evidence>
<protein>
    <recommendedName>
        <fullName evidence="5">procollagen-proline 4-dioxygenase</fullName>
        <ecNumber evidence="5">1.14.11.2</ecNumber>
    </recommendedName>
</protein>
<evidence type="ECO:0000256" key="12">
    <source>
        <dbReference type="ARBA" id="ARBA00023180"/>
    </source>
</evidence>
<organism evidence="14">
    <name type="scientific">Drosophila rhopaloa</name>
    <name type="common">Fruit fly</name>
    <dbReference type="NCBI Taxonomy" id="1041015"/>
    <lineage>
        <taxon>Eukaryota</taxon>
        <taxon>Metazoa</taxon>
        <taxon>Ecdysozoa</taxon>
        <taxon>Arthropoda</taxon>
        <taxon>Hexapoda</taxon>
        <taxon>Insecta</taxon>
        <taxon>Pterygota</taxon>
        <taxon>Neoptera</taxon>
        <taxon>Endopterygota</taxon>
        <taxon>Diptera</taxon>
        <taxon>Brachycera</taxon>
        <taxon>Muscomorpha</taxon>
        <taxon>Ephydroidea</taxon>
        <taxon>Drosophilidae</taxon>
        <taxon>Drosophila</taxon>
        <taxon>Sophophora</taxon>
    </lineage>
</organism>
<evidence type="ECO:0000256" key="11">
    <source>
        <dbReference type="ARBA" id="ARBA00023004"/>
    </source>
</evidence>
<dbReference type="Pfam" id="PF13640">
    <property type="entry name" value="2OG-FeII_Oxy_3"/>
    <property type="match status" value="1"/>
</dbReference>
<dbReference type="EC" id="1.14.11.2" evidence="5"/>
<dbReference type="RefSeq" id="XP_016975120.2">
    <property type="nucleotide sequence ID" value="XM_017119631.2"/>
</dbReference>
<comment type="function">
    <text evidence="2">Catalyzes the post-translational formation of 4-hydroxyproline in -Xaa-Pro-Gly- sequences in collagens and other proteins.</text>
</comment>
<evidence type="ECO:0000256" key="7">
    <source>
        <dbReference type="ARBA" id="ARBA00022824"/>
    </source>
</evidence>
<dbReference type="InterPro" id="IPR005123">
    <property type="entry name" value="Oxoglu/Fe-dep_dioxygenase_dom"/>
</dbReference>
<keyword evidence="9" id="KW-0223">Dioxygenase</keyword>
<dbReference type="InterPro" id="IPR045054">
    <property type="entry name" value="P4HA-like"/>
</dbReference>
<accession>A0A6P4EAP2</accession>
<dbReference type="InterPro" id="IPR013547">
    <property type="entry name" value="P4H_N"/>
</dbReference>
<dbReference type="RefSeq" id="XP_016975120.1">
    <property type="nucleotide sequence ID" value="XM_017119631.1"/>
</dbReference>
<dbReference type="GO" id="GO:0031418">
    <property type="term" value="F:L-ascorbic acid binding"/>
    <property type="evidence" value="ECO:0007669"/>
    <property type="project" value="UniProtKB-KW"/>
</dbReference>
<dbReference type="PROSITE" id="PS51471">
    <property type="entry name" value="FE2OG_OXY"/>
    <property type="match status" value="1"/>
</dbReference>
<proteinExistence type="inferred from homology"/>
<reference evidence="14" key="1">
    <citation type="submission" date="2025-08" db="UniProtKB">
        <authorList>
            <consortium name="RefSeq"/>
        </authorList>
    </citation>
    <scope>IDENTIFICATION</scope>
</reference>
<dbReference type="InterPro" id="IPR006620">
    <property type="entry name" value="Pro_4_hyd_alph"/>
</dbReference>
<feature type="domain" description="Fe2OG dioxygenase" evidence="13">
    <location>
        <begin position="359"/>
        <end position="464"/>
    </location>
</feature>
<keyword evidence="10" id="KW-0560">Oxidoreductase</keyword>
<dbReference type="PANTHER" id="PTHR10869">
    <property type="entry name" value="PROLYL 4-HYDROXYLASE ALPHA SUBUNIT"/>
    <property type="match status" value="1"/>
</dbReference>
<dbReference type="SMART" id="SM00702">
    <property type="entry name" value="P4Hc"/>
    <property type="match status" value="1"/>
</dbReference>